<keyword evidence="3" id="KW-0132">Cell division</keyword>
<accession>A0ABX5UC58</accession>
<dbReference type="InterPro" id="IPR043129">
    <property type="entry name" value="ATPase_NBD"/>
</dbReference>
<dbReference type="GO" id="GO:0051301">
    <property type="term" value="P:cell division"/>
    <property type="evidence" value="ECO:0007669"/>
    <property type="project" value="UniProtKB-KW"/>
</dbReference>
<proteinExistence type="predicted"/>
<reference evidence="3 4" key="1">
    <citation type="submission" date="2018-05" db="EMBL/GenBank/DDBJ databases">
        <title>Compelete Genome Sequence of Spiroplasma melliferum.</title>
        <authorList>
            <person name="Davis R.E."/>
            <person name="Shao J.Y."/>
            <person name="Zhao Y."/>
            <person name="Gasparich G.E."/>
        </authorList>
    </citation>
    <scope>NUCLEOTIDE SEQUENCE [LARGE SCALE GENOMIC DNA]</scope>
    <source>
        <strain evidence="3 4">AS576</strain>
    </source>
</reference>
<feature type="domain" description="SHS2" evidence="2">
    <location>
        <begin position="12"/>
        <end position="199"/>
    </location>
</feature>
<dbReference type="InterPro" id="IPR003494">
    <property type="entry name" value="SHS2_FtsA"/>
</dbReference>
<dbReference type="InterPro" id="IPR050696">
    <property type="entry name" value="FtsA/MreB"/>
</dbReference>
<feature type="region of interest" description="Disordered" evidence="1">
    <location>
        <begin position="399"/>
        <end position="427"/>
    </location>
</feature>
<gene>
    <name evidence="3" type="ORF">SRED_002602</name>
</gene>
<sequence length="451" mass="51599">MNEVDYKLKEVYAVLEIKNYSFSFMVGVYTESQIKVLYKRHLEYHFCDNGIIIDEKNVAKELVNLIKDANRQLGIVIERVAISIPANNMTIKTSTKMLNLTHDRLITKNDIDSLITLAKEVPLLDDETTFFIRPYRYILNEQKALSAPPIGQAAHKVSIKAIVYVTKKRIIQSIFATLKYAKIEVMGILPEGFSLAWNIASPVDLQNGITIINWDYDNITAYVFVRETLCDQIIIPGGIKKIITRLRNVLSCDNKQALKYLYKIINLNNNSKDNLIIYSKYDHQHQTQLNFTHYDLKRIVNHVLTEEMETLSEKLANSLGRYNYPAVVVGEILRISGFKENLLALNKDKNVTVYIASTLGAKETWCTGLLGNIYYQHLANKVSATNIQSVDHRYIRYLNNNGDKKGPRSDKNGEHYQPGGNVNPAQGVMPLSKQHLNGSQQYQQKYYQNIK</sequence>
<evidence type="ECO:0000313" key="3">
    <source>
        <dbReference type="EMBL" id="QCO24120.1"/>
    </source>
</evidence>
<name>A0ABX5UC58_SPIME</name>
<dbReference type="SMART" id="SM00842">
    <property type="entry name" value="FtsA"/>
    <property type="match status" value="1"/>
</dbReference>
<organism evidence="3 4">
    <name type="scientific">Spiroplasma melliferum</name>
    <dbReference type="NCBI Taxonomy" id="2134"/>
    <lineage>
        <taxon>Bacteria</taxon>
        <taxon>Bacillati</taxon>
        <taxon>Mycoplasmatota</taxon>
        <taxon>Mollicutes</taxon>
        <taxon>Entomoplasmatales</taxon>
        <taxon>Spiroplasmataceae</taxon>
        <taxon>Spiroplasma</taxon>
    </lineage>
</organism>
<protein>
    <submittedName>
        <fullName evidence="3">Cell division protein FtsA</fullName>
    </submittedName>
</protein>
<feature type="compositionally biased region" description="Basic and acidic residues" evidence="1">
    <location>
        <begin position="402"/>
        <end position="414"/>
    </location>
</feature>
<evidence type="ECO:0000259" key="2">
    <source>
        <dbReference type="SMART" id="SM00842"/>
    </source>
</evidence>
<evidence type="ECO:0000256" key="1">
    <source>
        <dbReference type="SAM" id="MobiDB-lite"/>
    </source>
</evidence>
<keyword evidence="3" id="KW-0131">Cell cycle</keyword>
<dbReference type="EMBL" id="CP029202">
    <property type="protein sequence ID" value="QCO24120.1"/>
    <property type="molecule type" value="Genomic_DNA"/>
</dbReference>
<keyword evidence="4" id="KW-1185">Reference proteome</keyword>
<dbReference type="Proteomes" id="UP000298715">
    <property type="component" value="Chromosome"/>
</dbReference>
<evidence type="ECO:0000313" key="4">
    <source>
        <dbReference type="Proteomes" id="UP000298715"/>
    </source>
</evidence>
<dbReference type="PANTHER" id="PTHR32432">
    <property type="entry name" value="CELL DIVISION PROTEIN FTSA-RELATED"/>
    <property type="match status" value="1"/>
</dbReference>
<dbReference type="SUPFAM" id="SSF53067">
    <property type="entry name" value="Actin-like ATPase domain"/>
    <property type="match status" value="1"/>
</dbReference>